<dbReference type="Proteomes" id="UP001205843">
    <property type="component" value="Unassembled WGS sequence"/>
</dbReference>
<organism evidence="1 2">
    <name type="scientific">Natronocella acetinitrilica</name>
    <dbReference type="NCBI Taxonomy" id="414046"/>
    <lineage>
        <taxon>Bacteria</taxon>
        <taxon>Pseudomonadati</taxon>
        <taxon>Pseudomonadota</taxon>
        <taxon>Gammaproteobacteria</taxon>
        <taxon>Chromatiales</taxon>
        <taxon>Ectothiorhodospiraceae</taxon>
        <taxon>Natronocella</taxon>
    </lineage>
</organism>
<comment type="caution">
    <text evidence="1">The sequence shown here is derived from an EMBL/GenBank/DDBJ whole genome shotgun (WGS) entry which is preliminary data.</text>
</comment>
<accession>A0AAE3G212</accession>
<reference evidence="1" key="1">
    <citation type="submission" date="2022-03" db="EMBL/GenBank/DDBJ databases">
        <title>Genomic Encyclopedia of Type Strains, Phase III (KMG-III): the genomes of soil and plant-associated and newly described type strains.</title>
        <authorList>
            <person name="Whitman W."/>
        </authorList>
    </citation>
    <scope>NUCLEOTIDE SEQUENCE</scope>
    <source>
        <strain evidence="1">ANL 6-2</strain>
    </source>
</reference>
<evidence type="ECO:0000313" key="1">
    <source>
        <dbReference type="EMBL" id="MCP1674365.1"/>
    </source>
</evidence>
<keyword evidence="2" id="KW-1185">Reference proteome</keyword>
<sequence length="90" mass="9583">MNTAKVYQDSAGRDCSISQMVAREPQWAASRVQAGEAALEELVRLRAATVEVADALREMIEHHLVPGSEAAALALRAAQAVVATREPPAC</sequence>
<dbReference type="RefSeq" id="WP_253476313.1">
    <property type="nucleotide sequence ID" value="NZ_JALJXV010000003.1"/>
</dbReference>
<protein>
    <submittedName>
        <fullName evidence="1">Uncharacterized protein</fullName>
    </submittedName>
</protein>
<gene>
    <name evidence="1" type="ORF">J2T57_001467</name>
</gene>
<name>A0AAE3G212_9GAMM</name>
<evidence type="ECO:0000313" key="2">
    <source>
        <dbReference type="Proteomes" id="UP001205843"/>
    </source>
</evidence>
<dbReference type="EMBL" id="JALJXV010000003">
    <property type="protein sequence ID" value="MCP1674365.1"/>
    <property type="molecule type" value="Genomic_DNA"/>
</dbReference>
<dbReference type="AlphaFoldDB" id="A0AAE3G212"/>
<proteinExistence type="predicted"/>